<dbReference type="EMBL" id="FRFE01000037">
    <property type="protein sequence ID" value="SHO52596.1"/>
    <property type="molecule type" value="Genomic_DNA"/>
</dbReference>
<proteinExistence type="predicted"/>
<keyword evidence="2" id="KW-1185">Reference proteome</keyword>
<evidence type="ECO:0000313" key="1">
    <source>
        <dbReference type="EMBL" id="SHO52596.1"/>
    </source>
</evidence>
<gene>
    <name evidence="1" type="ORF">SAMN02745220_04647</name>
</gene>
<dbReference type="AlphaFoldDB" id="A0A1M7YJ03"/>
<accession>A0A1M7YJ03</accession>
<name>A0A1M7YJ03_9BACT</name>
<protein>
    <submittedName>
        <fullName evidence="1">Uncharacterized protein</fullName>
    </submittedName>
</protein>
<evidence type="ECO:0000313" key="2">
    <source>
        <dbReference type="Proteomes" id="UP000184603"/>
    </source>
</evidence>
<sequence>MTLLLIVLLEEMRTYSVLQVSSPEAMAVDTLTIFGQNLLQTGN</sequence>
<dbReference type="Proteomes" id="UP000184603">
    <property type="component" value="Unassembled WGS sequence"/>
</dbReference>
<reference evidence="1 2" key="1">
    <citation type="submission" date="2016-12" db="EMBL/GenBank/DDBJ databases">
        <authorList>
            <person name="Song W.-J."/>
            <person name="Kurnit D.M."/>
        </authorList>
    </citation>
    <scope>NUCLEOTIDE SEQUENCE [LARGE SCALE GENOMIC DNA]</scope>
    <source>
        <strain evidence="1 2">DSM 18488</strain>
    </source>
</reference>
<organism evidence="1 2">
    <name type="scientific">Desulfopila aestuarii DSM 18488</name>
    <dbReference type="NCBI Taxonomy" id="1121416"/>
    <lineage>
        <taxon>Bacteria</taxon>
        <taxon>Pseudomonadati</taxon>
        <taxon>Thermodesulfobacteriota</taxon>
        <taxon>Desulfobulbia</taxon>
        <taxon>Desulfobulbales</taxon>
        <taxon>Desulfocapsaceae</taxon>
        <taxon>Desulfopila</taxon>
    </lineage>
</organism>